<organism evidence="2 3">
    <name type="scientific">Candidatus Harrisonbacteria bacterium RIFCSPLOWO2_01_FULL_44_18</name>
    <dbReference type="NCBI Taxonomy" id="1798407"/>
    <lineage>
        <taxon>Bacteria</taxon>
        <taxon>Candidatus Harrisoniibacteriota</taxon>
    </lineage>
</organism>
<dbReference type="AlphaFoldDB" id="A0A1G1ZP58"/>
<evidence type="ECO:0000313" key="2">
    <source>
        <dbReference type="EMBL" id="OGY66301.1"/>
    </source>
</evidence>
<dbReference type="EMBL" id="MHJJ01000002">
    <property type="protein sequence ID" value="OGY66301.1"/>
    <property type="molecule type" value="Genomic_DNA"/>
</dbReference>
<proteinExistence type="predicted"/>
<evidence type="ECO:0000313" key="3">
    <source>
        <dbReference type="Proteomes" id="UP000177942"/>
    </source>
</evidence>
<reference evidence="2 3" key="1">
    <citation type="journal article" date="2016" name="Nat. Commun.">
        <title>Thousands of microbial genomes shed light on interconnected biogeochemical processes in an aquifer system.</title>
        <authorList>
            <person name="Anantharaman K."/>
            <person name="Brown C.T."/>
            <person name="Hug L.A."/>
            <person name="Sharon I."/>
            <person name="Castelle C.J."/>
            <person name="Probst A.J."/>
            <person name="Thomas B.C."/>
            <person name="Singh A."/>
            <person name="Wilkins M.J."/>
            <person name="Karaoz U."/>
            <person name="Brodie E.L."/>
            <person name="Williams K.H."/>
            <person name="Hubbard S.S."/>
            <person name="Banfield J.F."/>
        </authorList>
    </citation>
    <scope>NUCLEOTIDE SEQUENCE [LARGE SCALE GENOMIC DNA]</scope>
</reference>
<keyword evidence="1" id="KW-1133">Transmembrane helix</keyword>
<dbReference type="NCBIfam" id="TIGR02532">
    <property type="entry name" value="IV_pilin_GFxxxE"/>
    <property type="match status" value="1"/>
</dbReference>
<name>A0A1G1ZP58_9BACT</name>
<feature type="transmembrane region" description="Helical" evidence="1">
    <location>
        <begin position="7"/>
        <end position="32"/>
    </location>
</feature>
<gene>
    <name evidence="2" type="ORF">A3A16_00110</name>
</gene>
<dbReference type="STRING" id="1798407.A3A16_00110"/>
<evidence type="ECO:0000256" key="1">
    <source>
        <dbReference type="SAM" id="Phobius"/>
    </source>
</evidence>
<keyword evidence="1" id="KW-0472">Membrane</keyword>
<dbReference type="InterPro" id="IPR045584">
    <property type="entry name" value="Pilin-like"/>
</dbReference>
<dbReference type="InterPro" id="IPR012902">
    <property type="entry name" value="N_methyl_site"/>
</dbReference>
<keyword evidence="1" id="KW-0812">Transmembrane</keyword>
<protein>
    <recommendedName>
        <fullName evidence="4">Type II secretion system protein GspH</fullName>
    </recommendedName>
</protein>
<dbReference type="SUPFAM" id="SSF54523">
    <property type="entry name" value="Pili subunits"/>
    <property type="match status" value="1"/>
</dbReference>
<dbReference type="Proteomes" id="UP000177942">
    <property type="component" value="Unassembled WGS sequence"/>
</dbReference>
<accession>A0A1G1ZP58</accession>
<comment type="caution">
    <text evidence="2">The sequence shown here is derived from an EMBL/GenBank/DDBJ whole genome shotgun (WGS) entry which is preliminary data.</text>
</comment>
<evidence type="ECO:0008006" key="4">
    <source>
        <dbReference type="Google" id="ProtNLM"/>
    </source>
</evidence>
<sequence length="171" mass="18776">MRATFRAFTLLEIVIVLGITAIIASVGFMNLFGFRQRQDLNLETQHLVAFLRDAQQNSITQELGQQWGVHFSNPALVGKDYYTLFSGQNYNDGLAYATVFLRPSIAFFDPCENALVSSGCSVGEKEINFSKLTGLPASPDKIDLGLASGISNLLKTVKLTDAGTIEYEETQ</sequence>